<evidence type="ECO:0000259" key="7">
    <source>
        <dbReference type="PROSITE" id="PS50850"/>
    </source>
</evidence>
<keyword evidence="2" id="KW-0813">Transport</keyword>
<keyword evidence="9" id="KW-1185">Reference proteome</keyword>
<evidence type="ECO:0000256" key="6">
    <source>
        <dbReference type="SAM" id="Phobius"/>
    </source>
</evidence>
<dbReference type="PROSITE" id="PS50850">
    <property type="entry name" value="MFS"/>
    <property type="match status" value="1"/>
</dbReference>
<dbReference type="InterPro" id="IPR011701">
    <property type="entry name" value="MFS"/>
</dbReference>
<feature type="transmembrane region" description="Helical" evidence="6">
    <location>
        <begin position="145"/>
        <end position="165"/>
    </location>
</feature>
<feature type="transmembrane region" description="Helical" evidence="6">
    <location>
        <begin position="335"/>
        <end position="356"/>
    </location>
</feature>
<evidence type="ECO:0000313" key="8">
    <source>
        <dbReference type="EMBL" id="QOV21542.1"/>
    </source>
</evidence>
<dbReference type="InterPro" id="IPR020846">
    <property type="entry name" value="MFS_dom"/>
</dbReference>
<sequence>MISAEFYIVGAILPILMQQFHATFMTVQWVILIYTLMLTTMVLGVAKLGDIYDKKQLFLIGLGLFTISSFLCGLATNISILIAFRGLQGLGAVLIWALRNAMVTEMFPPEERGQALGWVTGLSSLGLAIGPGLGGLLMSLWDWRFLFWINVPIGLAAGMMIAYFVPQGMSAGTEKQLDFMGLFLITITIGSFVLGATQLQNFSYMSPMAVMLLGLSMVGLLYFLYIESHIDYPILDLKLLIVPPLNINLLLFMMIYIIVGLIQLLFPLYLELGLKYSPDKAGFILTVLPLASVGISPLSGSLADRFGGRSIAFVGLGFLLIGCIAGSTLQLNSTAVGFCIRGILIELGLIMYVIPLSKIVMDAVQQAQLGVASGMLALSRMLGIVIGTSMFGLLFSVFSFSGSELLSSLNNVSNSEIPTVSVDVTSLPVPNLVQGTDAIFLIMALITLLAIVISTLNPISVPSPSTDSQSMHSSGSD</sequence>
<protein>
    <submittedName>
        <fullName evidence="8">MFS transporter</fullName>
    </submittedName>
</protein>
<evidence type="ECO:0000313" key="9">
    <source>
        <dbReference type="Proteomes" id="UP000593846"/>
    </source>
</evidence>
<evidence type="ECO:0000256" key="4">
    <source>
        <dbReference type="ARBA" id="ARBA00022989"/>
    </source>
</evidence>
<feature type="transmembrane region" description="Helical" evidence="6">
    <location>
        <begin position="57"/>
        <end position="76"/>
    </location>
</feature>
<evidence type="ECO:0000256" key="3">
    <source>
        <dbReference type="ARBA" id="ARBA00022692"/>
    </source>
</evidence>
<gene>
    <name evidence="8" type="ORF">IM676_12370</name>
</gene>
<keyword evidence="4 6" id="KW-1133">Transmembrane helix</keyword>
<dbReference type="AlphaFoldDB" id="A0A7U3NLJ2"/>
<dbReference type="PANTHER" id="PTHR42718:SF9">
    <property type="entry name" value="MAJOR FACILITATOR SUPERFAMILY MULTIDRUG TRANSPORTER MFSC"/>
    <property type="match status" value="1"/>
</dbReference>
<feature type="transmembrane region" description="Helical" evidence="6">
    <location>
        <begin position="281"/>
        <end position="299"/>
    </location>
</feature>
<keyword evidence="3 6" id="KW-0812">Transmembrane</keyword>
<evidence type="ECO:0000256" key="1">
    <source>
        <dbReference type="ARBA" id="ARBA00004651"/>
    </source>
</evidence>
<proteinExistence type="predicted"/>
<feature type="transmembrane region" description="Helical" evidence="6">
    <location>
        <begin position="26"/>
        <end position="45"/>
    </location>
</feature>
<dbReference type="Gene3D" id="1.20.1250.20">
    <property type="entry name" value="MFS general substrate transporter like domains"/>
    <property type="match status" value="2"/>
</dbReference>
<dbReference type="SUPFAM" id="SSF103473">
    <property type="entry name" value="MFS general substrate transporter"/>
    <property type="match status" value="1"/>
</dbReference>
<feature type="transmembrane region" description="Helical" evidence="6">
    <location>
        <begin position="377"/>
        <end position="400"/>
    </location>
</feature>
<dbReference type="Pfam" id="PF07690">
    <property type="entry name" value="MFS_1"/>
    <property type="match status" value="1"/>
</dbReference>
<dbReference type="KEGG" id="aee:IM676_12370"/>
<feature type="transmembrane region" description="Helical" evidence="6">
    <location>
        <begin position="247"/>
        <end position="269"/>
    </location>
</feature>
<reference evidence="9" key="1">
    <citation type="submission" date="2020-10" db="EMBL/GenBank/DDBJ databases">
        <title>Genome-based taxonomic classification of the species Anabaenopsis elenkinii.</title>
        <authorList>
            <person name="Delbaje E."/>
            <person name="Andreote A.P.D."/>
            <person name="Pellegrinetti T.A."/>
            <person name="Cruz R.B."/>
            <person name="Branco L.H.Z."/>
            <person name="Fiore M.F."/>
        </authorList>
    </citation>
    <scope>NUCLEOTIDE SEQUENCE [LARGE SCALE GENOMIC DNA]</scope>
    <source>
        <strain evidence="9">CCIBt3563</strain>
    </source>
</reference>
<feature type="transmembrane region" description="Helical" evidence="6">
    <location>
        <begin position="177"/>
        <end position="196"/>
    </location>
</feature>
<accession>A0A7U3NLJ2</accession>
<feature type="transmembrane region" description="Helical" evidence="6">
    <location>
        <begin position="438"/>
        <end position="456"/>
    </location>
</feature>
<feature type="domain" description="Major facilitator superfamily (MFS) profile" evidence="7">
    <location>
        <begin position="1"/>
        <end position="462"/>
    </location>
</feature>
<dbReference type="Proteomes" id="UP000593846">
    <property type="component" value="Chromosome"/>
</dbReference>
<dbReference type="EMBL" id="CP063311">
    <property type="protein sequence ID" value="QOV21542.1"/>
    <property type="molecule type" value="Genomic_DNA"/>
</dbReference>
<dbReference type="PRINTS" id="PR01036">
    <property type="entry name" value="TCRTETB"/>
</dbReference>
<feature type="transmembrane region" description="Helical" evidence="6">
    <location>
        <begin position="82"/>
        <end position="103"/>
    </location>
</feature>
<dbReference type="InterPro" id="IPR036259">
    <property type="entry name" value="MFS_trans_sf"/>
</dbReference>
<organism evidence="8 9">
    <name type="scientific">Anabaenopsis elenkinii CCIBt3563</name>
    <dbReference type="NCBI Taxonomy" id="2779889"/>
    <lineage>
        <taxon>Bacteria</taxon>
        <taxon>Bacillati</taxon>
        <taxon>Cyanobacteriota</taxon>
        <taxon>Cyanophyceae</taxon>
        <taxon>Nostocales</taxon>
        <taxon>Nodulariaceae</taxon>
        <taxon>Anabaenopsis</taxon>
    </lineage>
</organism>
<evidence type="ECO:0000256" key="5">
    <source>
        <dbReference type="ARBA" id="ARBA00023136"/>
    </source>
</evidence>
<dbReference type="CDD" id="cd17321">
    <property type="entry name" value="MFS_MMR_MDR_like"/>
    <property type="match status" value="1"/>
</dbReference>
<feature type="transmembrane region" description="Helical" evidence="6">
    <location>
        <begin position="208"/>
        <end position="226"/>
    </location>
</feature>
<keyword evidence="5 6" id="KW-0472">Membrane</keyword>
<dbReference type="GO" id="GO:0022857">
    <property type="term" value="F:transmembrane transporter activity"/>
    <property type="evidence" value="ECO:0007669"/>
    <property type="project" value="InterPro"/>
</dbReference>
<comment type="subcellular location">
    <subcellularLocation>
        <location evidence="1">Cell membrane</location>
        <topology evidence="1">Multi-pass membrane protein</topology>
    </subcellularLocation>
</comment>
<evidence type="ECO:0000256" key="2">
    <source>
        <dbReference type="ARBA" id="ARBA00022448"/>
    </source>
</evidence>
<feature type="transmembrane region" description="Helical" evidence="6">
    <location>
        <begin position="115"/>
        <end position="139"/>
    </location>
</feature>
<feature type="transmembrane region" description="Helical" evidence="6">
    <location>
        <begin position="311"/>
        <end position="329"/>
    </location>
</feature>
<name>A0A7U3NLJ2_9CYAN</name>
<dbReference type="PANTHER" id="PTHR42718">
    <property type="entry name" value="MAJOR FACILITATOR SUPERFAMILY MULTIDRUG TRANSPORTER MFSC"/>
    <property type="match status" value="1"/>
</dbReference>
<dbReference type="GO" id="GO:0005886">
    <property type="term" value="C:plasma membrane"/>
    <property type="evidence" value="ECO:0007669"/>
    <property type="project" value="UniProtKB-SubCell"/>
</dbReference>